<protein>
    <submittedName>
        <fullName evidence="4">Uncharacterized protein</fullName>
    </submittedName>
</protein>
<evidence type="ECO:0000256" key="3">
    <source>
        <dbReference type="ARBA" id="ARBA00023002"/>
    </source>
</evidence>
<evidence type="ECO:0000313" key="5">
    <source>
        <dbReference type="Proteomes" id="UP000245207"/>
    </source>
</evidence>
<dbReference type="AlphaFoldDB" id="A0A2U1N2E3"/>
<keyword evidence="5" id="KW-1185">Reference proteome</keyword>
<sequence length="427" mass="47754">MGVSSLVPGGEIFDEFVHDDGKSKESTGLKNRLLDDVVDHQVVNAVETVKESISNGVKDSSFNSCLLDKLEGSLVKIFKEVPKPKTECLLGVSSSLNSDTFGSNVLMDIQKPNATVNELIEVSVKDDLSDWDQRDELNERGISSNLTDNDGMENDFSGVSLVKWPKRKKSGGTKCKLKYGKWEFDLWKWPKRKKKRTFVEKGWLMGFCVSFPKEAFAPYERPTLTKRGERQTPTWYKEKGIEMLYEDQVTGIDAEKQTLTTNSLKFGSLIIATGYTASRFSEKIGMKVAAAAVGWNLDATKYEELYQVNSVKFLAGASINSLASGVDGNIAAVWLKERAATMEHGDVIKRKLWEAVVEFANEEDAKLLLQRAMECCPLQVEVWLALSRLGKYDDAKHISRYILTQLIKFLASDHVISWSNADGFATV</sequence>
<dbReference type="STRING" id="35608.A0A2U1N2E3"/>
<dbReference type="InterPro" id="IPR036188">
    <property type="entry name" value="FAD/NAD-bd_sf"/>
</dbReference>
<keyword evidence="2" id="KW-0274">FAD</keyword>
<proteinExistence type="predicted"/>
<evidence type="ECO:0000256" key="1">
    <source>
        <dbReference type="ARBA" id="ARBA00022630"/>
    </source>
</evidence>
<dbReference type="PANTHER" id="PTHR43557">
    <property type="entry name" value="APOPTOSIS-INDUCING FACTOR 1"/>
    <property type="match status" value="1"/>
</dbReference>
<name>A0A2U1N2E3_ARTAN</name>
<dbReference type="GO" id="GO:0005737">
    <property type="term" value="C:cytoplasm"/>
    <property type="evidence" value="ECO:0007669"/>
    <property type="project" value="TreeGrafter"/>
</dbReference>
<reference evidence="4 5" key="1">
    <citation type="journal article" date="2018" name="Mol. Plant">
        <title>The genome of Artemisia annua provides insight into the evolution of Asteraceae family and artemisinin biosynthesis.</title>
        <authorList>
            <person name="Shen Q."/>
            <person name="Zhang L."/>
            <person name="Liao Z."/>
            <person name="Wang S."/>
            <person name="Yan T."/>
            <person name="Shi P."/>
            <person name="Liu M."/>
            <person name="Fu X."/>
            <person name="Pan Q."/>
            <person name="Wang Y."/>
            <person name="Lv Z."/>
            <person name="Lu X."/>
            <person name="Zhang F."/>
            <person name="Jiang W."/>
            <person name="Ma Y."/>
            <person name="Chen M."/>
            <person name="Hao X."/>
            <person name="Li L."/>
            <person name="Tang Y."/>
            <person name="Lv G."/>
            <person name="Zhou Y."/>
            <person name="Sun X."/>
            <person name="Brodelius P.E."/>
            <person name="Rose J.K.C."/>
            <person name="Tang K."/>
        </authorList>
    </citation>
    <scope>NUCLEOTIDE SEQUENCE [LARGE SCALE GENOMIC DNA]</scope>
    <source>
        <strain evidence="5">cv. Huhao1</strain>
        <tissue evidence="4">Leaf</tissue>
    </source>
</reference>
<organism evidence="4 5">
    <name type="scientific">Artemisia annua</name>
    <name type="common">Sweet wormwood</name>
    <dbReference type="NCBI Taxonomy" id="35608"/>
    <lineage>
        <taxon>Eukaryota</taxon>
        <taxon>Viridiplantae</taxon>
        <taxon>Streptophyta</taxon>
        <taxon>Embryophyta</taxon>
        <taxon>Tracheophyta</taxon>
        <taxon>Spermatophyta</taxon>
        <taxon>Magnoliopsida</taxon>
        <taxon>eudicotyledons</taxon>
        <taxon>Gunneridae</taxon>
        <taxon>Pentapetalae</taxon>
        <taxon>asterids</taxon>
        <taxon>campanulids</taxon>
        <taxon>Asterales</taxon>
        <taxon>Asteraceae</taxon>
        <taxon>Asteroideae</taxon>
        <taxon>Anthemideae</taxon>
        <taxon>Artemisiinae</taxon>
        <taxon>Artemisia</taxon>
    </lineage>
</organism>
<accession>A0A2U1N2E3</accession>
<dbReference type="GO" id="GO:0016651">
    <property type="term" value="F:oxidoreductase activity, acting on NAD(P)H"/>
    <property type="evidence" value="ECO:0007669"/>
    <property type="project" value="TreeGrafter"/>
</dbReference>
<evidence type="ECO:0000256" key="2">
    <source>
        <dbReference type="ARBA" id="ARBA00022827"/>
    </source>
</evidence>
<dbReference type="InterPro" id="IPR050446">
    <property type="entry name" value="FAD-oxidoreductase/Apoptosis"/>
</dbReference>
<comment type="caution">
    <text evidence="4">The sequence shown here is derived from an EMBL/GenBank/DDBJ whole genome shotgun (WGS) entry which is preliminary data.</text>
</comment>
<dbReference type="PANTHER" id="PTHR43557:SF6">
    <property type="entry name" value="MONODEHYDROASCORBATE REDUCTASE, CHLOROPLASTIC_MITOCHONDRIAL"/>
    <property type="match status" value="1"/>
</dbReference>
<dbReference type="Gene3D" id="3.50.50.60">
    <property type="entry name" value="FAD/NAD(P)-binding domain"/>
    <property type="match status" value="1"/>
</dbReference>
<dbReference type="Proteomes" id="UP000245207">
    <property type="component" value="Unassembled WGS sequence"/>
</dbReference>
<evidence type="ECO:0000313" key="4">
    <source>
        <dbReference type="EMBL" id="PWA67672.1"/>
    </source>
</evidence>
<gene>
    <name evidence="4" type="ORF">CTI12_AA316030</name>
</gene>
<keyword evidence="1" id="KW-0285">Flavoprotein</keyword>
<dbReference type="EMBL" id="PKPP01003788">
    <property type="protein sequence ID" value="PWA67672.1"/>
    <property type="molecule type" value="Genomic_DNA"/>
</dbReference>
<keyword evidence="3" id="KW-0560">Oxidoreductase</keyword>
<dbReference type="OrthoDB" id="1750306at2759"/>